<comment type="caution">
    <text evidence="2">The sequence shown here is derived from an EMBL/GenBank/DDBJ whole genome shotgun (WGS) entry which is preliminary data.</text>
</comment>
<feature type="compositionally biased region" description="Acidic residues" evidence="1">
    <location>
        <begin position="1"/>
        <end position="20"/>
    </location>
</feature>
<evidence type="ECO:0000256" key="1">
    <source>
        <dbReference type="SAM" id="MobiDB-lite"/>
    </source>
</evidence>
<reference evidence="2 3" key="2">
    <citation type="journal article" date="2017" name="Front. Plant Sci.">
        <title>Gene Classification and Mining of Molecular Markers Useful in Red Clover (Trifolium pratense) Breeding.</title>
        <authorList>
            <person name="Istvanek J."/>
            <person name="Dluhosova J."/>
            <person name="Dluhos P."/>
            <person name="Patkova L."/>
            <person name="Nedelnik J."/>
            <person name="Repkova J."/>
        </authorList>
    </citation>
    <scope>NUCLEOTIDE SEQUENCE [LARGE SCALE GENOMIC DNA]</scope>
    <source>
        <strain evidence="3">cv. Tatra</strain>
        <tissue evidence="2">Young leaves</tissue>
    </source>
</reference>
<dbReference type="ExpressionAtlas" id="A0A2K3K3X7">
    <property type="expression patterns" value="baseline"/>
</dbReference>
<sequence>MAAQDDPIEEDAPAPAEDDLQRERRWRGMIGSALERFVSRLDVDRDEEGFEDLFLALDVARGEHP</sequence>
<reference evidence="2 3" key="1">
    <citation type="journal article" date="2014" name="Am. J. Bot.">
        <title>Genome assembly and annotation for red clover (Trifolium pratense; Fabaceae).</title>
        <authorList>
            <person name="Istvanek J."/>
            <person name="Jaros M."/>
            <person name="Krenek A."/>
            <person name="Repkova J."/>
        </authorList>
    </citation>
    <scope>NUCLEOTIDE SEQUENCE [LARGE SCALE GENOMIC DNA]</scope>
    <source>
        <strain evidence="3">cv. Tatra</strain>
        <tissue evidence="2">Young leaves</tissue>
    </source>
</reference>
<name>A0A2K3K3X7_TRIPR</name>
<accession>A0A2K3K3X7</accession>
<proteinExistence type="predicted"/>
<evidence type="ECO:0000313" key="3">
    <source>
        <dbReference type="Proteomes" id="UP000236291"/>
    </source>
</evidence>
<dbReference type="Proteomes" id="UP000236291">
    <property type="component" value="Unassembled WGS sequence"/>
</dbReference>
<organism evidence="2 3">
    <name type="scientific">Trifolium pratense</name>
    <name type="common">Red clover</name>
    <dbReference type="NCBI Taxonomy" id="57577"/>
    <lineage>
        <taxon>Eukaryota</taxon>
        <taxon>Viridiplantae</taxon>
        <taxon>Streptophyta</taxon>
        <taxon>Embryophyta</taxon>
        <taxon>Tracheophyta</taxon>
        <taxon>Spermatophyta</taxon>
        <taxon>Magnoliopsida</taxon>
        <taxon>eudicotyledons</taxon>
        <taxon>Gunneridae</taxon>
        <taxon>Pentapetalae</taxon>
        <taxon>rosids</taxon>
        <taxon>fabids</taxon>
        <taxon>Fabales</taxon>
        <taxon>Fabaceae</taxon>
        <taxon>Papilionoideae</taxon>
        <taxon>50 kb inversion clade</taxon>
        <taxon>NPAAA clade</taxon>
        <taxon>Hologalegina</taxon>
        <taxon>IRL clade</taxon>
        <taxon>Trifolieae</taxon>
        <taxon>Trifolium</taxon>
    </lineage>
</organism>
<protein>
    <submittedName>
        <fullName evidence="2">Uncharacterized protein</fullName>
    </submittedName>
</protein>
<evidence type="ECO:0000313" key="2">
    <source>
        <dbReference type="EMBL" id="PNX60997.1"/>
    </source>
</evidence>
<dbReference type="EMBL" id="ASHM01139618">
    <property type="protein sequence ID" value="PNX60997.1"/>
    <property type="molecule type" value="Genomic_DNA"/>
</dbReference>
<feature type="region of interest" description="Disordered" evidence="1">
    <location>
        <begin position="1"/>
        <end position="23"/>
    </location>
</feature>
<dbReference type="AlphaFoldDB" id="A0A2K3K3X7"/>
<gene>
    <name evidence="2" type="ORF">L195_g060455</name>
</gene>